<evidence type="ECO:0000313" key="3">
    <source>
        <dbReference type="Proteomes" id="UP001479933"/>
    </source>
</evidence>
<dbReference type="Proteomes" id="UP001479933">
    <property type="component" value="Chromosome"/>
</dbReference>
<dbReference type="EMBL" id="CP136137">
    <property type="protein sequence ID" value="WYY09127.1"/>
    <property type="molecule type" value="Genomic_DNA"/>
</dbReference>
<dbReference type="RefSeq" id="WP_066163907.1">
    <property type="nucleotide sequence ID" value="NZ_CP136137.1"/>
</dbReference>
<gene>
    <name evidence="2" type="ORF">RVF87_08760</name>
</gene>
<organism evidence="2 3">
    <name type="scientific">Gordonia hydrophobica</name>
    <dbReference type="NCBI Taxonomy" id="40516"/>
    <lineage>
        <taxon>Bacteria</taxon>
        <taxon>Bacillati</taxon>
        <taxon>Actinomycetota</taxon>
        <taxon>Actinomycetes</taxon>
        <taxon>Mycobacteriales</taxon>
        <taxon>Gordoniaceae</taxon>
        <taxon>Gordonia</taxon>
    </lineage>
</organism>
<sequence length="374" mass="38779">MTLVIAGTAGAEPELLARALHDCGWDGETVVVGTAAAARRHAESADVAVIALDSSMPADHEEDVFLDAFAETETPTALVGCGVDAFSCWPRTLAASRARLDPDHRLPVFATAVALVAEPDCASGIPELAAWCSAEPDRNQVPTRAVPAGTEDSESQLEASAVVRADRMAGLRAGIVAARAEAASSTRAALADVHGRIPEVCAADGFADWLTHVLDAVEQRSRGLFLDRLAQVRAAATGGLEGEGAGLHPLDLSGATAAPGGPPRRAAGPEDAVMLLLGASMGFGVGRMVIAPTLAWAGLGIGGTVLSVVAGTLMALWVVSVRRAATERARTERWAVELIGARRAAIEQWIGAHAGATEAHVSREIWNRTRPTRV</sequence>
<protein>
    <submittedName>
        <fullName evidence="2">Uncharacterized protein</fullName>
    </submittedName>
</protein>
<keyword evidence="1" id="KW-0472">Membrane</keyword>
<evidence type="ECO:0000313" key="2">
    <source>
        <dbReference type="EMBL" id="WYY09127.1"/>
    </source>
</evidence>
<feature type="transmembrane region" description="Helical" evidence="1">
    <location>
        <begin position="296"/>
        <end position="319"/>
    </location>
</feature>
<keyword evidence="3" id="KW-1185">Reference proteome</keyword>
<proteinExistence type="predicted"/>
<keyword evidence="1" id="KW-0812">Transmembrane</keyword>
<reference evidence="2 3" key="1">
    <citation type="journal article" date="2023" name="Virus Evol.">
        <title>Computational host range prediction-The good, the bad, and the ugly.</title>
        <authorList>
            <person name="Howell A.A."/>
            <person name="Versoza C.J."/>
            <person name="Pfeifer S.P."/>
        </authorList>
    </citation>
    <scope>NUCLEOTIDE SEQUENCE [LARGE SCALE GENOMIC DNA]</scope>
    <source>
        <strain evidence="2 3">1610/1b</strain>
    </source>
</reference>
<evidence type="ECO:0000256" key="1">
    <source>
        <dbReference type="SAM" id="Phobius"/>
    </source>
</evidence>
<feature type="transmembrane region" description="Helical" evidence="1">
    <location>
        <begin position="272"/>
        <end position="290"/>
    </location>
</feature>
<accession>A0ABZ2U676</accession>
<keyword evidence="1" id="KW-1133">Transmembrane helix</keyword>
<name>A0ABZ2U676_9ACTN</name>